<keyword evidence="2" id="KW-0804">Transcription</keyword>
<reference evidence="4" key="1">
    <citation type="submission" date="2022-11" db="EMBL/GenBank/DDBJ databases">
        <authorList>
            <person name="Petersen C."/>
        </authorList>
    </citation>
    <scope>NUCLEOTIDE SEQUENCE</scope>
    <source>
        <strain evidence="4">IBT 30761</strain>
    </source>
</reference>
<proteinExistence type="predicted"/>
<dbReference type="GeneID" id="81356768"/>
<sequence>MRRVPHTKDQGQQHIAHSLTLHLVSQLTPPPLQCDLQEPSCARCLKSNRQCPGYRDQLALWFRDESQTVAQRTKATTHTSPSVDRRTQRSLMEEAFEKACASSETVQRGELFLLPMDIFVVDVQDRAACYFFEVFNWVGASTLVEGSFDYKKDAADAPVGEMALLAGITAVGKASLANIHRSDALRESASDDYVTTLNLVNSALCDTEQLKEDSTLNAIFLLSIFEIVVGQERKSIDNWINHIIGASRLLDSRGREDVSKTSSPEMFYSWRSAIVTCCICRKIPFPSIIIRLSHQLASTTRDPLSAAFRDLTLVTEHFANLRHKIDTGELKDAQRTLHDLRVVETDLENWASSISPSCYYDAVSTPQPFQITSNYTLSPYTKYAHKYGKFWIANMWNEFRTIKLQVYDMMLTQLQPYVTGMEGNPESIENYKSQYCHIRRQLCQISEEICCSVPYILGFLANERRDTSLSVKSSAGGVVLLWPLTVAGIANSTVVEFVSRCFEMISHVMGLQQAMVFRHWVLSSSTQYTWADCT</sequence>
<evidence type="ECO:0000256" key="2">
    <source>
        <dbReference type="ARBA" id="ARBA00023163"/>
    </source>
</evidence>
<dbReference type="Proteomes" id="UP001149074">
    <property type="component" value="Unassembled WGS sequence"/>
</dbReference>
<dbReference type="AlphaFoldDB" id="A0A9W9K9Q0"/>
<name>A0A9W9K9Q0_9EURO</name>
<dbReference type="OrthoDB" id="5429770at2759"/>
<dbReference type="GO" id="GO:0000981">
    <property type="term" value="F:DNA-binding transcription factor activity, RNA polymerase II-specific"/>
    <property type="evidence" value="ECO:0007669"/>
    <property type="project" value="InterPro"/>
</dbReference>
<dbReference type="GO" id="GO:0008270">
    <property type="term" value="F:zinc ion binding"/>
    <property type="evidence" value="ECO:0007669"/>
    <property type="project" value="InterPro"/>
</dbReference>
<keyword evidence="1" id="KW-0805">Transcription regulation</keyword>
<evidence type="ECO:0008006" key="6">
    <source>
        <dbReference type="Google" id="ProtNLM"/>
    </source>
</evidence>
<dbReference type="InterPro" id="IPR021858">
    <property type="entry name" value="Fun_TF"/>
</dbReference>
<comment type="caution">
    <text evidence="4">The sequence shown here is derived from an EMBL/GenBank/DDBJ whole genome shotgun (WGS) entry which is preliminary data.</text>
</comment>
<gene>
    <name evidence="4" type="ORF">N7532_005295</name>
</gene>
<dbReference type="RefSeq" id="XP_056473948.1">
    <property type="nucleotide sequence ID" value="XM_056617789.1"/>
</dbReference>
<evidence type="ECO:0000313" key="4">
    <source>
        <dbReference type="EMBL" id="KAJ5098294.1"/>
    </source>
</evidence>
<dbReference type="Pfam" id="PF11951">
    <property type="entry name" value="Fungal_trans_2"/>
    <property type="match status" value="1"/>
</dbReference>
<evidence type="ECO:0000256" key="3">
    <source>
        <dbReference type="ARBA" id="ARBA00023242"/>
    </source>
</evidence>
<accession>A0A9W9K9Q0</accession>
<dbReference type="PANTHER" id="PTHR38791">
    <property type="entry name" value="ZN(II)2CYS6 TRANSCRIPTION FACTOR (EUROFUNG)-RELATED-RELATED"/>
    <property type="match status" value="1"/>
</dbReference>
<reference evidence="4" key="2">
    <citation type="journal article" date="2023" name="IMA Fungus">
        <title>Comparative genomic study of the Penicillium genus elucidates a diverse pangenome and 15 lateral gene transfer events.</title>
        <authorList>
            <person name="Petersen C."/>
            <person name="Sorensen T."/>
            <person name="Nielsen M.R."/>
            <person name="Sondergaard T.E."/>
            <person name="Sorensen J.L."/>
            <person name="Fitzpatrick D.A."/>
            <person name="Frisvad J.C."/>
            <person name="Nielsen K.L."/>
        </authorList>
    </citation>
    <scope>NUCLEOTIDE SEQUENCE</scope>
    <source>
        <strain evidence="4">IBT 30761</strain>
    </source>
</reference>
<protein>
    <recommendedName>
        <fullName evidence="6">Zn(2)-C6 fungal-type domain-containing protein</fullName>
    </recommendedName>
</protein>
<dbReference type="EMBL" id="JAPQKI010000005">
    <property type="protein sequence ID" value="KAJ5098294.1"/>
    <property type="molecule type" value="Genomic_DNA"/>
</dbReference>
<evidence type="ECO:0000256" key="1">
    <source>
        <dbReference type="ARBA" id="ARBA00023015"/>
    </source>
</evidence>
<keyword evidence="5" id="KW-1185">Reference proteome</keyword>
<evidence type="ECO:0000313" key="5">
    <source>
        <dbReference type="Proteomes" id="UP001149074"/>
    </source>
</evidence>
<keyword evidence="3" id="KW-0539">Nucleus</keyword>
<dbReference type="InterPro" id="IPR053175">
    <property type="entry name" value="DHMBA_Reg_Transcription_Factor"/>
</dbReference>
<organism evidence="4 5">
    <name type="scientific">Penicillium argentinense</name>
    <dbReference type="NCBI Taxonomy" id="1131581"/>
    <lineage>
        <taxon>Eukaryota</taxon>
        <taxon>Fungi</taxon>
        <taxon>Dikarya</taxon>
        <taxon>Ascomycota</taxon>
        <taxon>Pezizomycotina</taxon>
        <taxon>Eurotiomycetes</taxon>
        <taxon>Eurotiomycetidae</taxon>
        <taxon>Eurotiales</taxon>
        <taxon>Aspergillaceae</taxon>
        <taxon>Penicillium</taxon>
    </lineage>
</organism>
<dbReference type="InterPro" id="IPR001138">
    <property type="entry name" value="Zn2Cys6_DnaBD"/>
</dbReference>
<dbReference type="CDD" id="cd00067">
    <property type="entry name" value="GAL4"/>
    <property type="match status" value="1"/>
</dbReference>